<proteinExistence type="inferred from homology"/>
<dbReference type="Pfam" id="PF08244">
    <property type="entry name" value="Glyco_hydro_32C"/>
    <property type="match status" value="1"/>
</dbReference>
<dbReference type="GO" id="GO:0006624">
    <property type="term" value="P:vacuolar protein processing"/>
    <property type="evidence" value="ECO:0007669"/>
    <property type="project" value="TreeGrafter"/>
</dbReference>
<comment type="similarity">
    <text evidence="1">Belongs to the peptidase C13 family.</text>
</comment>
<evidence type="ECO:0000256" key="1">
    <source>
        <dbReference type="ARBA" id="ARBA00009941"/>
    </source>
</evidence>
<dbReference type="EMBL" id="BKCJ010367451">
    <property type="protein sequence ID" value="GFA09063.1"/>
    <property type="molecule type" value="Genomic_DNA"/>
</dbReference>
<evidence type="ECO:0000259" key="2">
    <source>
        <dbReference type="Pfam" id="PF08244"/>
    </source>
</evidence>
<protein>
    <submittedName>
        <fullName evidence="3">Beta-fructofuranosidase, soluble isoenzyme I-like</fullName>
    </submittedName>
</protein>
<reference evidence="3" key="1">
    <citation type="journal article" date="2019" name="Sci. Rep.">
        <title>Draft genome of Tanacetum cinerariifolium, the natural source of mosquito coil.</title>
        <authorList>
            <person name="Yamashiro T."/>
            <person name="Shiraishi A."/>
            <person name="Satake H."/>
            <person name="Nakayama K."/>
        </authorList>
    </citation>
    <scope>NUCLEOTIDE SEQUENCE</scope>
</reference>
<dbReference type="PANTHER" id="PTHR12000">
    <property type="entry name" value="HEMOGLOBINASE FAMILY MEMBER"/>
    <property type="match status" value="1"/>
</dbReference>
<dbReference type="AlphaFoldDB" id="A0A699J470"/>
<name>A0A699J470_TANCI</name>
<dbReference type="GO" id="GO:0005773">
    <property type="term" value="C:vacuole"/>
    <property type="evidence" value="ECO:0007669"/>
    <property type="project" value="GOC"/>
</dbReference>
<evidence type="ECO:0000313" key="3">
    <source>
        <dbReference type="EMBL" id="GFA09063.1"/>
    </source>
</evidence>
<sequence>MENEPMIAMEDVNGGSGKVMNSGPNDNIFVYYSDHGGPGVLGMPTNPYMHANDLIEVLKKKRAAGKKYRSSLDYDGERVVYESTARVLDGEELTMRLLVDQSIVEGFVQEGRIVMTSRVYLTKAIYEGAKVYLFNNATSTSVKASLKIWKMAPV</sequence>
<dbReference type="InterPro" id="IPR013320">
    <property type="entry name" value="ConA-like_dom_sf"/>
</dbReference>
<feature type="domain" description="Glycosyl hydrolase family 32 C-terminal" evidence="2">
    <location>
        <begin position="85"/>
        <end position="150"/>
    </location>
</feature>
<dbReference type="Pfam" id="PF01650">
    <property type="entry name" value="Peptidase_C13"/>
    <property type="match status" value="1"/>
</dbReference>
<dbReference type="SUPFAM" id="SSF49899">
    <property type="entry name" value="Concanavalin A-like lectins/glucanases"/>
    <property type="match status" value="1"/>
</dbReference>
<comment type="caution">
    <text evidence="3">The sequence shown here is derived from an EMBL/GenBank/DDBJ whole genome shotgun (WGS) entry which is preliminary data.</text>
</comment>
<dbReference type="InterPro" id="IPR001096">
    <property type="entry name" value="Peptidase_C13"/>
</dbReference>
<gene>
    <name evidence="3" type="ORF">Tci_581035</name>
</gene>
<dbReference type="PANTHER" id="PTHR12000:SF50">
    <property type="entry name" value="VACUOLAR-PROCESSING ENZYME GAMMA-ISOZYME"/>
    <property type="match status" value="1"/>
</dbReference>
<accession>A0A699J470</accession>
<dbReference type="InterPro" id="IPR013189">
    <property type="entry name" value="Glyco_hydro_32_C"/>
</dbReference>
<dbReference type="Gene3D" id="2.60.120.560">
    <property type="entry name" value="Exo-inulinase, domain 1"/>
    <property type="match status" value="1"/>
</dbReference>
<dbReference type="GO" id="GO:0004197">
    <property type="term" value="F:cysteine-type endopeptidase activity"/>
    <property type="evidence" value="ECO:0007669"/>
    <property type="project" value="TreeGrafter"/>
</dbReference>
<dbReference type="GO" id="GO:0051603">
    <property type="term" value="P:proteolysis involved in protein catabolic process"/>
    <property type="evidence" value="ECO:0007669"/>
    <property type="project" value="TreeGrafter"/>
</dbReference>
<organism evidence="3">
    <name type="scientific">Tanacetum cinerariifolium</name>
    <name type="common">Dalmatian daisy</name>
    <name type="synonym">Chrysanthemum cinerariifolium</name>
    <dbReference type="NCBI Taxonomy" id="118510"/>
    <lineage>
        <taxon>Eukaryota</taxon>
        <taxon>Viridiplantae</taxon>
        <taxon>Streptophyta</taxon>
        <taxon>Embryophyta</taxon>
        <taxon>Tracheophyta</taxon>
        <taxon>Spermatophyta</taxon>
        <taxon>Magnoliopsida</taxon>
        <taxon>eudicotyledons</taxon>
        <taxon>Gunneridae</taxon>
        <taxon>Pentapetalae</taxon>
        <taxon>asterids</taxon>
        <taxon>campanulids</taxon>
        <taxon>Asterales</taxon>
        <taxon>Asteraceae</taxon>
        <taxon>Asteroideae</taxon>
        <taxon>Anthemideae</taxon>
        <taxon>Anthemidinae</taxon>
        <taxon>Tanacetum</taxon>
    </lineage>
</organism>